<sequence>MRKTLIMLSSLALSGLTIVGCDQQAAQTATAQENLDKAIAQINVADNSYDPNKSVGIPFDEFRNIELAKALKDLSKVQKDGADYQVVAASQLKADILLSNARFELDSAKKLFAKIGPKAASLLRYVVAVDDAESTVKDIDTSIDVSPIVNTASAEIKIQQQRISQLAIAAKEVQSKLNAIDKKKQAYLDNSQTHFANARELKNKAFKVTGDMAYKLEAEASAELRKANEASAESDKLTAAAERLQVALSLNATETQAATNVVNELNAGKEAAKVASNASKQNLEDAVRQRDDLYESFRQEFNKITTDYAQDVNKGFDAAIESATASIAALQQASSKASSSSRAQVQNDLLIAYCALANILSEQASAAASFAENIAVIIDNNNGSNTSISSEELAFVREIYNNISNKQVQILKDAEQAIQDAREQFASVTSDNAGQYDAEIKSYEVRIENAVLQ</sequence>
<evidence type="ECO:0000313" key="3">
    <source>
        <dbReference type="Proteomes" id="UP000317369"/>
    </source>
</evidence>
<dbReference type="Proteomes" id="UP000317369">
    <property type="component" value="Chromosome"/>
</dbReference>
<keyword evidence="3" id="KW-1185">Reference proteome</keyword>
<feature type="coiled-coil region" evidence="1">
    <location>
        <begin position="404"/>
        <end position="431"/>
    </location>
</feature>
<evidence type="ECO:0008006" key="4">
    <source>
        <dbReference type="Google" id="ProtNLM"/>
    </source>
</evidence>
<dbReference type="RefSeq" id="WP_145076871.1">
    <property type="nucleotide sequence ID" value="NZ_CP036425.1"/>
</dbReference>
<evidence type="ECO:0000256" key="1">
    <source>
        <dbReference type="SAM" id="Coils"/>
    </source>
</evidence>
<proteinExistence type="predicted"/>
<reference evidence="2 3" key="1">
    <citation type="submission" date="2019-02" db="EMBL/GenBank/DDBJ databases">
        <title>Deep-cultivation of Planctomycetes and their phenomic and genomic characterization uncovers novel biology.</title>
        <authorList>
            <person name="Wiegand S."/>
            <person name="Jogler M."/>
            <person name="Boedeker C."/>
            <person name="Pinto D."/>
            <person name="Vollmers J."/>
            <person name="Rivas-Marin E."/>
            <person name="Kohn T."/>
            <person name="Peeters S.H."/>
            <person name="Heuer A."/>
            <person name="Rast P."/>
            <person name="Oberbeckmann S."/>
            <person name="Bunk B."/>
            <person name="Jeske O."/>
            <person name="Meyerdierks A."/>
            <person name="Storesund J.E."/>
            <person name="Kallscheuer N."/>
            <person name="Luecker S."/>
            <person name="Lage O.M."/>
            <person name="Pohl T."/>
            <person name="Merkel B.J."/>
            <person name="Hornburger P."/>
            <person name="Mueller R.-W."/>
            <person name="Bruemmer F."/>
            <person name="Labrenz M."/>
            <person name="Spormann A.M."/>
            <person name="Op den Camp H."/>
            <person name="Overmann J."/>
            <person name="Amann R."/>
            <person name="Jetten M.S.M."/>
            <person name="Mascher T."/>
            <person name="Medema M.H."/>
            <person name="Devos D.P."/>
            <person name="Kaster A.-K."/>
            <person name="Ovreas L."/>
            <person name="Rohde M."/>
            <person name="Galperin M.Y."/>
            <person name="Jogler C."/>
        </authorList>
    </citation>
    <scope>NUCLEOTIDE SEQUENCE [LARGE SCALE GENOMIC DNA]</scope>
    <source>
        <strain evidence="2 3">KS4</strain>
    </source>
</reference>
<protein>
    <recommendedName>
        <fullName evidence="4">Lipoprotein</fullName>
    </recommendedName>
</protein>
<dbReference type="PROSITE" id="PS51257">
    <property type="entry name" value="PROKAR_LIPOPROTEIN"/>
    <property type="match status" value="1"/>
</dbReference>
<evidence type="ECO:0000313" key="2">
    <source>
        <dbReference type="EMBL" id="QDU33659.1"/>
    </source>
</evidence>
<gene>
    <name evidence="2" type="ORF">KS4_17150</name>
</gene>
<dbReference type="AlphaFoldDB" id="A0A517YTY2"/>
<organism evidence="2 3">
    <name type="scientific">Poriferisphaera corsica</name>
    <dbReference type="NCBI Taxonomy" id="2528020"/>
    <lineage>
        <taxon>Bacteria</taxon>
        <taxon>Pseudomonadati</taxon>
        <taxon>Planctomycetota</taxon>
        <taxon>Phycisphaerae</taxon>
        <taxon>Phycisphaerales</taxon>
        <taxon>Phycisphaeraceae</taxon>
        <taxon>Poriferisphaera</taxon>
    </lineage>
</organism>
<name>A0A517YTY2_9BACT</name>
<dbReference type="EMBL" id="CP036425">
    <property type="protein sequence ID" value="QDU33659.1"/>
    <property type="molecule type" value="Genomic_DNA"/>
</dbReference>
<keyword evidence="1" id="KW-0175">Coiled coil</keyword>
<dbReference type="KEGG" id="pcor:KS4_17150"/>
<accession>A0A517YTY2</accession>